<evidence type="ECO:0000256" key="2">
    <source>
        <dbReference type="SAM" id="MobiDB-lite"/>
    </source>
</evidence>
<feature type="region of interest" description="Disordered" evidence="2">
    <location>
        <begin position="114"/>
        <end position="133"/>
    </location>
</feature>
<dbReference type="Pfam" id="PF00497">
    <property type="entry name" value="SBP_bac_3"/>
    <property type="match status" value="1"/>
</dbReference>
<dbReference type="Gene3D" id="3.30.1330.40">
    <property type="entry name" value="RutC-like"/>
    <property type="match status" value="1"/>
</dbReference>
<dbReference type="Gene3D" id="3.40.190.10">
    <property type="entry name" value="Periplasmic binding protein-like II"/>
    <property type="match status" value="2"/>
</dbReference>
<dbReference type="EnsemblProtists" id="EKX31723">
    <property type="protein sequence ID" value="EKX31723"/>
    <property type="gene ID" value="GUITHDRAFT_149119"/>
</dbReference>
<evidence type="ECO:0000256" key="3">
    <source>
        <dbReference type="SAM" id="SignalP"/>
    </source>
</evidence>
<feature type="domain" description="Solute-binding protein family 3/N-terminal" evidence="4">
    <location>
        <begin position="145"/>
        <end position="379"/>
    </location>
</feature>
<dbReference type="SUPFAM" id="SSF55298">
    <property type="entry name" value="YjgF-like"/>
    <property type="match status" value="1"/>
</dbReference>
<gene>
    <name evidence="5" type="ORF">GUITHDRAFT_149119</name>
</gene>
<evidence type="ECO:0000313" key="6">
    <source>
        <dbReference type="EnsemblProtists" id="EKX31723"/>
    </source>
</evidence>
<dbReference type="eggNOG" id="ENOG502SAZK">
    <property type="taxonomic scope" value="Eukaryota"/>
</dbReference>
<accession>L1I629</accession>
<dbReference type="HOGENOM" id="CLU_722496_0_0_1"/>
<dbReference type="PANTHER" id="PTHR35936">
    <property type="entry name" value="MEMBRANE-BOUND LYTIC MUREIN TRANSGLYCOSYLASE F"/>
    <property type="match status" value="1"/>
</dbReference>
<dbReference type="OrthoDB" id="406464at2759"/>
<evidence type="ECO:0000256" key="1">
    <source>
        <dbReference type="ARBA" id="ARBA00022729"/>
    </source>
</evidence>
<evidence type="ECO:0000259" key="4">
    <source>
        <dbReference type="SMART" id="SM00062"/>
    </source>
</evidence>
<reference evidence="6" key="3">
    <citation type="submission" date="2015-06" db="UniProtKB">
        <authorList>
            <consortium name="EnsemblProtists"/>
        </authorList>
    </citation>
    <scope>IDENTIFICATION</scope>
</reference>
<dbReference type="InterPro" id="IPR008243">
    <property type="entry name" value="Chorismate_mutase_AroH"/>
</dbReference>
<dbReference type="EMBL" id="JH993243">
    <property type="protein sequence ID" value="EKX31723.1"/>
    <property type="molecule type" value="Genomic_DNA"/>
</dbReference>
<keyword evidence="1 3" id="KW-0732">Signal</keyword>
<reference evidence="7" key="2">
    <citation type="submission" date="2012-11" db="EMBL/GenBank/DDBJ databases">
        <authorList>
            <person name="Kuo A."/>
            <person name="Curtis B.A."/>
            <person name="Tanifuji G."/>
            <person name="Burki F."/>
            <person name="Gruber A."/>
            <person name="Irimia M."/>
            <person name="Maruyama S."/>
            <person name="Arias M.C."/>
            <person name="Ball S.G."/>
            <person name="Gile G.H."/>
            <person name="Hirakawa Y."/>
            <person name="Hopkins J.F."/>
            <person name="Rensing S.A."/>
            <person name="Schmutz J."/>
            <person name="Symeonidi A."/>
            <person name="Elias M."/>
            <person name="Eveleigh R.J."/>
            <person name="Herman E.K."/>
            <person name="Klute M.J."/>
            <person name="Nakayama T."/>
            <person name="Obornik M."/>
            <person name="Reyes-Prieto A."/>
            <person name="Armbrust E.V."/>
            <person name="Aves S.J."/>
            <person name="Beiko R.G."/>
            <person name="Coutinho P."/>
            <person name="Dacks J.B."/>
            <person name="Durnford D.G."/>
            <person name="Fast N.M."/>
            <person name="Green B.R."/>
            <person name="Grisdale C."/>
            <person name="Hempe F."/>
            <person name="Henrissat B."/>
            <person name="Hoppner M.P."/>
            <person name="Ishida K.-I."/>
            <person name="Kim E."/>
            <person name="Koreny L."/>
            <person name="Kroth P.G."/>
            <person name="Liu Y."/>
            <person name="Malik S.-B."/>
            <person name="Maier U.G."/>
            <person name="McRose D."/>
            <person name="Mock T."/>
            <person name="Neilson J.A."/>
            <person name="Onodera N.T."/>
            <person name="Poole A.M."/>
            <person name="Pritham E.J."/>
            <person name="Richards T.A."/>
            <person name="Rocap G."/>
            <person name="Roy S.W."/>
            <person name="Sarai C."/>
            <person name="Schaack S."/>
            <person name="Shirato S."/>
            <person name="Slamovits C.H."/>
            <person name="Spencer D.F."/>
            <person name="Suzuki S."/>
            <person name="Worden A.Z."/>
            <person name="Zauner S."/>
            <person name="Barry K."/>
            <person name="Bell C."/>
            <person name="Bharti A.K."/>
            <person name="Crow J.A."/>
            <person name="Grimwood J."/>
            <person name="Kramer R."/>
            <person name="Lindquist E."/>
            <person name="Lucas S."/>
            <person name="Salamov A."/>
            <person name="McFadden G.I."/>
            <person name="Lane C.E."/>
            <person name="Keeling P.J."/>
            <person name="Gray M.W."/>
            <person name="Grigoriev I.V."/>
            <person name="Archibald J.M."/>
        </authorList>
    </citation>
    <scope>NUCLEOTIDE SEQUENCE</scope>
    <source>
        <strain evidence="7">CCMP2712</strain>
    </source>
</reference>
<name>L1I629_GUITC</name>
<proteinExistence type="predicted"/>
<keyword evidence="7" id="KW-1185">Reference proteome</keyword>
<dbReference type="InterPro" id="IPR001638">
    <property type="entry name" value="Solute-binding_3/MltF_N"/>
</dbReference>
<dbReference type="SMART" id="SM00062">
    <property type="entry name" value="PBPb"/>
    <property type="match status" value="1"/>
</dbReference>
<evidence type="ECO:0000313" key="5">
    <source>
        <dbReference type="EMBL" id="EKX31723.1"/>
    </source>
</evidence>
<dbReference type="AlphaFoldDB" id="L1I629"/>
<dbReference type="KEGG" id="gtt:GUITHDRAFT_149119"/>
<dbReference type="PROSITE" id="PS51167">
    <property type="entry name" value="CHORISMATE_MUT_1"/>
    <property type="match status" value="1"/>
</dbReference>
<evidence type="ECO:0000313" key="7">
    <source>
        <dbReference type="Proteomes" id="UP000011087"/>
    </source>
</evidence>
<dbReference type="Pfam" id="PF07736">
    <property type="entry name" value="CM_1"/>
    <property type="match status" value="1"/>
</dbReference>
<dbReference type="SUPFAM" id="SSF53850">
    <property type="entry name" value="Periplasmic binding protein-like II"/>
    <property type="match status" value="1"/>
</dbReference>
<feature type="chain" id="PRO_5008769653" description="Solute-binding protein family 3/N-terminal domain-containing protein" evidence="3">
    <location>
        <begin position="20"/>
        <end position="383"/>
    </location>
</feature>
<dbReference type="GeneID" id="17288446"/>
<organism evidence="5">
    <name type="scientific">Guillardia theta (strain CCMP2712)</name>
    <name type="common">Cryptophyte</name>
    <dbReference type="NCBI Taxonomy" id="905079"/>
    <lineage>
        <taxon>Eukaryota</taxon>
        <taxon>Cryptophyceae</taxon>
        <taxon>Pyrenomonadales</taxon>
        <taxon>Geminigeraceae</taxon>
        <taxon>Guillardia</taxon>
    </lineage>
</organism>
<dbReference type="PANTHER" id="PTHR35936:SF19">
    <property type="entry name" value="AMINO-ACID-BINDING PROTEIN YXEM-RELATED"/>
    <property type="match status" value="1"/>
</dbReference>
<protein>
    <recommendedName>
        <fullName evidence="4">Solute-binding protein family 3/N-terminal domain-containing protein</fullName>
    </recommendedName>
</protein>
<reference evidence="5 7" key="1">
    <citation type="journal article" date="2012" name="Nature">
        <title>Algal genomes reveal evolutionary mosaicism and the fate of nucleomorphs.</title>
        <authorList>
            <consortium name="DOE Joint Genome Institute"/>
            <person name="Curtis B.A."/>
            <person name="Tanifuji G."/>
            <person name="Burki F."/>
            <person name="Gruber A."/>
            <person name="Irimia M."/>
            <person name="Maruyama S."/>
            <person name="Arias M.C."/>
            <person name="Ball S.G."/>
            <person name="Gile G.H."/>
            <person name="Hirakawa Y."/>
            <person name="Hopkins J.F."/>
            <person name="Kuo A."/>
            <person name="Rensing S.A."/>
            <person name="Schmutz J."/>
            <person name="Symeonidi A."/>
            <person name="Elias M."/>
            <person name="Eveleigh R.J."/>
            <person name="Herman E.K."/>
            <person name="Klute M.J."/>
            <person name="Nakayama T."/>
            <person name="Obornik M."/>
            <person name="Reyes-Prieto A."/>
            <person name="Armbrust E.V."/>
            <person name="Aves S.J."/>
            <person name="Beiko R.G."/>
            <person name="Coutinho P."/>
            <person name="Dacks J.B."/>
            <person name="Durnford D.G."/>
            <person name="Fast N.M."/>
            <person name="Green B.R."/>
            <person name="Grisdale C.J."/>
            <person name="Hempel F."/>
            <person name="Henrissat B."/>
            <person name="Hoppner M.P."/>
            <person name="Ishida K."/>
            <person name="Kim E."/>
            <person name="Koreny L."/>
            <person name="Kroth P.G."/>
            <person name="Liu Y."/>
            <person name="Malik S.B."/>
            <person name="Maier U.G."/>
            <person name="McRose D."/>
            <person name="Mock T."/>
            <person name="Neilson J.A."/>
            <person name="Onodera N.T."/>
            <person name="Poole A.M."/>
            <person name="Pritham E.J."/>
            <person name="Richards T.A."/>
            <person name="Rocap G."/>
            <person name="Roy S.W."/>
            <person name="Sarai C."/>
            <person name="Schaack S."/>
            <person name="Shirato S."/>
            <person name="Slamovits C.H."/>
            <person name="Spencer D.F."/>
            <person name="Suzuki S."/>
            <person name="Worden A.Z."/>
            <person name="Zauner S."/>
            <person name="Barry K."/>
            <person name="Bell C."/>
            <person name="Bharti A.K."/>
            <person name="Crow J.A."/>
            <person name="Grimwood J."/>
            <person name="Kramer R."/>
            <person name="Lindquist E."/>
            <person name="Lucas S."/>
            <person name="Salamov A."/>
            <person name="McFadden G.I."/>
            <person name="Lane C.E."/>
            <person name="Keeling P.J."/>
            <person name="Gray M.W."/>
            <person name="Grigoriev I.V."/>
            <person name="Archibald J.M."/>
        </authorList>
    </citation>
    <scope>NUCLEOTIDE SEQUENCE</scope>
    <source>
        <strain evidence="5 7">CCMP2712</strain>
    </source>
</reference>
<dbReference type="RefSeq" id="XP_005818703.1">
    <property type="nucleotide sequence ID" value="XM_005818646.1"/>
</dbReference>
<dbReference type="InterPro" id="IPR035959">
    <property type="entry name" value="RutC-like_sf"/>
</dbReference>
<dbReference type="Proteomes" id="UP000011087">
    <property type="component" value="Unassembled WGS sequence"/>
</dbReference>
<dbReference type="PaxDb" id="55529-EKX31723"/>
<dbReference type="STRING" id="905079.L1I629"/>
<feature type="signal peptide" evidence="3">
    <location>
        <begin position="1"/>
        <end position="19"/>
    </location>
</feature>
<sequence length="383" mass="41695">MVFLFILFFLLILRSPQHAAQQGTLKELMKANKLKNEDVEELFFSVTPDLTASFAASAARRRLNMTSTVLWGGLEANVDGAPARCIRVLVHARSRMKQENVVFKYLRGAAALRSTGGATGPEDQGRGRGDAGTSALDAVRRRGTMLVVRAEAAASYPMGERCPPYDRSSCLGSEWGGSDVEMARLLAMDLGVQIEFVKTSWGQLILDMVNRSVFDIAVGGITDTLLRRRDVFFSESYAVTGKTTLWECSGRCGGRGPFETISSLNQPGVRVAVNAGGTNEAFVRKNVAGSSIVVVGQGEQPQALLSCKADVVVTDAIEADMMAMKHPELCAGNKTFTREGKAIMYALPRGDSSLKEYVDFWLRENAGRMEASFHKWMNLTVSG</sequence>